<proteinExistence type="predicted"/>
<dbReference type="PANTHER" id="PTHR10696">
    <property type="entry name" value="GAMMA-BUTYROBETAINE HYDROXYLASE-RELATED"/>
    <property type="match status" value="1"/>
</dbReference>
<dbReference type="EC" id="1.14.11.-" evidence="7"/>
<feature type="domain" description="TauD/TfdA-like" evidence="6">
    <location>
        <begin position="34"/>
        <end position="294"/>
    </location>
</feature>
<dbReference type="InterPro" id="IPR050411">
    <property type="entry name" value="AlphaKG_dependent_hydroxylases"/>
</dbReference>
<sequence length="313" mass="33770">MAAAPDTRPYGRGTGLLVTPGPGAERAGLDGVDPAWTIRTLARAGFLLFRGFGADLARFSVFVKAHSSRITLDPARSFHGGEVAQKVDAGTAAVGLHLENGNSPFRPDLTWFLCEKAAARGSQTTVCDGYRVWDALDDAARALFGQDIVYSRRVDEAKWKAFVFHNLEGRKPLADIEFADMVALAGGDPGTTLRLDDDGSVFYAYRTPAAAPATLFGGRPAWANSIFGPSYNYEKPRITFADGAELPAGLVASLRALTDELTEDLDWRDGDVALIDNTRVMHGRREILDADRTIYNAQSYLDPALHPAGAGRP</sequence>
<keyword evidence="4" id="KW-0045">Antibiotic biosynthesis</keyword>
<organism evidence="7 8">
    <name type="scientific">Actinomadura sediminis</name>
    <dbReference type="NCBI Taxonomy" id="1038904"/>
    <lineage>
        <taxon>Bacteria</taxon>
        <taxon>Bacillati</taxon>
        <taxon>Actinomycetota</taxon>
        <taxon>Actinomycetes</taxon>
        <taxon>Streptosporangiales</taxon>
        <taxon>Thermomonosporaceae</taxon>
        <taxon>Actinomadura</taxon>
    </lineage>
</organism>
<keyword evidence="3" id="KW-0408">Iron</keyword>
<protein>
    <submittedName>
        <fullName evidence="7">TauD/TfdA family dioxygenase</fullName>
        <ecNumber evidence="7">1.14.11.-</ecNumber>
    </submittedName>
</protein>
<dbReference type="GO" id="GO:0051213">
    <property type="term" value="F:dioxygenase activity"/>
    <property type="evidence" value="ECO:0007669"/>
    <property type="project" value="UniProtKB-KW"/>
</dbReference>
<accession>A0ABW3EJN0</accession>
<evidence type="ECO:0000259" key="6">
    <source>
        <dbReference type="Pfam" id="PF02668"/>
    </source>
</evidence>
<name>A0ABW3EJN0_9ACTN</name>
<feature type="region of interest" description="Disordered" evidence="5">
    <location>
        <begin position="1"/>
        <end position="23"/>
    </location>
</feature>
<evidence type="ECO:0000313" key="8">
    <source>
        <dbReference type="Proteomes" id="UP001596972"/>
    </source>
</evidence>
<evidence type="ECO:0000256" key="1">
    <source>
        <dbReference type="ARBA" id="ARBA00001954"/>
    </source>
</evidence>
<evidence type="ECO:0000256" key="4">
    <source>
        <dbReference type="ARBA" id="ARBA00023194"/>
    </source>
</evidence>
<keyword evidence="7" id="KW-0223">Dioxygenase</keyword>
<evidence type="ECO:0000313" key="7">
    <source>
        <dbReference type="EMBL" id="MFD0898994.1"/>
    </source>
</evidence>
<dbReference type="Proteomes" id="UP001596972">
    <property type="component" value="Unassembled WGS sequence"/>
</dbReference>
<keyword evidence="2 7" id="KW-0560">Oxidoreductase</keyword>
<evidence type="ECO:0000256" key="2">
    <source>
        <dbReference type="ARBA" id="ARBA00023002"/>
    </source>
</evidence>
<reference evidence="8" key="1">
    <citation type="journal article" date="2019" name="Int. J. Syst. Evol. Microbiol.">
        <title>The Global Catalogue of Microorganisms (GCM) 10K type strain sequencing project: providing services to taxonomists for standard genome sequencing and annotation.</title>
        <authorList>
            <consortium name="The Broad Institute Genomics Platform"/>
            <consortium name="The Broad Institute Genome Sequencing Center for Infectious Disease"/>
            <person name="Wu L."/>
            <person name="Ma J."/>
        </authorList>
    </citation>
    <scope>NUCLEOTIDE SEQUENCE [LARGE SCALE GENOMIC DNA]</scope>
    <source>
        <strain evidence="8">JCM 31202</strain>
    </source>
</reference>
<dbReference type="EMBL" id="JBHTJA010000001">
    <property type="protein sequence ID" value="MFD0898994.1"/>
    <property type="molecule type" value="Genomic_DNA"/>
</dbReference>
<dbReference type="RefSeq" id="WP_378295788.1">
    <property type="nucleotide sequence ID" value="NZ_JBHTJA010000001.1"/>
</dbReference>
<dbReference type="PANTHER" id="PTHR10696:SF56">
    <property type="entry name" value="TAUD_TFDA-LIKE DOMAIN-CONTAINING PROTEIN"/>
    <property type="match status" value="1"/>
</dbReference>
<dbReference type="InterPro" id="IPR003819">
    <property type="entry name" value="TauD/TfdA-like"/>
</dbReference>
<dbReference type="Pfam" id="PF02668">
    <property type="entry name" value="TauD"/>
    <property type="match status" value="1"/>
</dbReference>
<dbReference type="SUPFAM" id="SSF51197">
    <property type="entry name" value="Clavaminate synthase-like"/>
    <property type="match status" value="1"/>
</dbReference>
<gene>
    <name evidence="7" type="ORF">ACFQ11_01120</name>
</gene>
<evidence type="ECO:0000256" key="3">
    <source>
        <dbReference type="ARBA" id="ARBA00023004"/>
    </source>
</evidence>
<evidence type="ECO:0000256" key="5">
    <source>
        <dbReference type="SAM" id="MobiDB-lite"/>
    </source>
</evidence>
<comment type="caution">
    <text evidence="7">The sequence shown here is derived from an EMBL/GenBank/DDBJ whole genome shotgun (WGS) entry which is preliminary data.</text>
</comment>
<dbReference type="Gene3D" id="3.60.130.10">
    <property type="entry name" value="Clavaminate synthase-like"/>
    <property type="match status" value="1"/>
</dbReference>
<comment type="cofactor">
    <cofactor evidence="1">
        <name>Fe(2+)</name>
        <dbReference type="ChEBI" id="CHEBI:29033"/>
    </cofactor>
</comment>
<keyword evidence="8" id="KW-1185">Reference proteome</keyword>
<dbReference type="InterPro" id="IPR042098">
    <property type="entry name" value="TauD-like_sf"/>
</dbReference>